<proteinExistence type="predicted"/>
<keyword evidence="2" id="KW-0677">Repeat</keyword>
<dbReference type="SMART" id="SM00612">
    <property type="entry name" value="Kelch"/>
    <property type="match status" value="6"/>
</dbReference>
<dbReference type="InterPro" id="IPR011333">
    <property type="entry name" value="SKP1/BTB/POZ_sf"/>
</dbReference>
<dbReference type="Pfam" id="PF00651">
    <property type="entry name" value="BTB"/>
    <property type="match status" value="1"/>
</dbReference>
<dbReference type="PANTHER" id="PTHR24412:SF172">
    <property type="entry name" value="KELCH-LIKE PROTEIN 10"/>
    <property type="match status" value="1"/>
</dbReference>
<gene>
    <name evidence="4" type="primary">KLHL10</name>
</gene>
<dbReference type="PANTHER" id="PTHR24412">
    <property type="entry name" value="KELCH PROTEIN"/>
    <property type="match status" value="1"/>
</dbReference>
<keyword evidence="1" id="KW-0880">Kelch repeat</keyword>
<dbReference type="InterPro" id="IPR006652">
    <property type="entry name" value="Kelch_1"/>
</dbReference>
<dbReference type="InterPro" id="IPR015915">
    <property type="entry name" value="Kelch-typ_b-propeller"/>
</dbReference>
<dbReference type="Gene3D" id="1.25.40.420">
    <property type="match status" value="1"/>
</dbReference>
<evidence type="ECO:0000259" key="3">
    <source>
        <dbReference type="PROSITE" id="PS50097"/>
    </source>
</evidence>
<organism evidence="4">
    <name type="scientific">Stegastes partitus</name>
    <name type="common">bicolor damselfish</name>
    <dbReference type="NCBI Taxonomy" id="144197"/>
    <lineage>
        <taxon>Eukaryota</taxon>
        <taxon>Metazoa</taxon>
        <taxon>Chordata</taxon>
        <taxon>Craniata</taxon>
        <taxon>Vertebrata</taxon>
        <taxon>Euteleostomi</taxon>
        <taxon>Actinopterygii</taxon>
        <taxon>Neopterygii</taxon>
        <taxon>Teleostei</taxon>
        <taxon>Neoteleostei</taxon>
        <taxon>Acanthomorphata</taxon>
        <taxon>Ovalentaria</taxon>
        <taxon>Pomacentridae</taxon>
        <taxon>Stegastes</taxon>
    </lineage>
</organism>
<dbReference type="STRING" id="144197.ENSSPAP00000029917"/>
<dbReference type="AlphaFoldDB" id="A0A3B5BMA4"/>
<dbReference type="CDD" id="cd18450">
    <property type="entry name" value="BACK_KLHL10"/>
    <property type="match status" value="1"/>
</dbReference>
<sequence>MLTMNTAWKNVLSELRRDQELCDAVIQVGNVEFEVHRIVLCGCSSYFRDLFCSTESASEQVYSFPDVSPHVMSLVLEFAYSQAAAITEENALELLAAAKRFAIKGLIQACCDLLQQNLRFSNCIHIWQFADVYGCVALRQKAYHCILHHFEAIAEVCADFLLLSVQQLADLIENDELNVKQEKVVFEAVLHWISFAPQERSVHIATLLSKVRLLLMPLDYLAHTVSRNPLVKNCPPCIAMVKSALRTLCGPDVERPLTRTRLPSRVLFAFGGWRNTFPTDKMEHYDVRADRWVRLDKEDERFRLFCGCVYLNGFVYCIGGDDGGNLLSSVLRFHLATRTWTEVGPMHLIRCDVTVVELNGCIYALGGRDRTSNLNSAERYEPSTNQWTLIAPMQECRSSAGAAVLHGQVYICGGLGGPGPGAGPLQTAECYNPETNQWTAIEPMETRRYAAGVIAYNNQIYAGGHNTVSCVCSVTAYDPLLERWRSSAPMLRCRQYFGIAVLEDHLYVVGGCDDSEICGSVERYDSKTNKWEVIRNMEMPNGWIRCFVVERHINCTHVFPGTDLRSCVLEKRMLENLMSKLGFKSVLRFYVFRFDQQIYSIEI</sequence>
<dbReference type="PROSITE" id="PS50097">
    <property type="entry name" value="BTB"/>
    <property type="match status" value="1"/>
</dbReference>
<protein>
    <submittedName>
        <fullName evidence="4">Kelch-like protein 10</fullName>
    </submittedName>
</protein>
<dbReference type="SMART" id="SM00225">
    <property type="entry name" value="BTB"/>
    <property type="match status" value="1"/>
</dbReference>
<dbReference type="InterPro" id="IPR011705">
    <property type="entry name" value="BACK"/>
</dbReference>
<dbReference type="FunFam" id="1.25.40.420:FF:000001">
    <property type="entry name" value="Kelch-like family member 12"/>
    <property type="match status" value="1"/>
</dbReference>
<dbReference type="Pfam" id="PF07707">
    <property type="entry name" value="BACK"/>
    <property type="match status" value="1"/>
</dbReference>
<name>A0A3B5BMA4_9TELE</name>
<dbReference type="Gene3D" id="3.30.710.10">
    <property type="entry name" value="Potassium Channel Kv1.1, Chain A"/>
    <property type="match status" value="1"/>
</dbReference>
<dbReference type="SMART" id="SM00875">
    <property type="entry name" value="BACK"/>
    <property type="match status" value="1"/>
</dbReference>
<dbReference type="Ensembl" id="ENSSPAT00000030405.1">
    <property type="protein sequence ID" value="ENSSPAP00000029917.1"/>
    <property type="gene ID" value="ENSSPAG00000022493.1"/>
</dbReference>
<accession>A0A3B5BMA4</accession>
<dbReference type="InterPro" id="IPR017096">
    <property type="entry name" value="BTB-kelch_protein"/>
</dbReference>
<dbReference type="Gene3D" id="2.120.10.80">
    <property type="entry name" value="Kelch-type beta propeller"/>
    <property type="match status" value="2"/>
</dbReference>
<feature type="domain" description="BTB" evidence="3">
    <location>
        <begin position="22"/>
        <end position="88"/>
    </location>
</feature>
<reference evidence="4" key="1">
    <citation type="submission" date="2023-09" db="UniProtKB">
        <authorList>
            <consortium name="Ensembl"/>
        </authorList>
    </citation>
    <scope>IDENTIFICATION</scope>
</reference>
<dbReference type="SUPFAM" id="SSF117281">
    <property type="entry name" value="Kelch motif"/>
    <property type="match status" value="2"/>
</dbReference>
<evidence type="ECO:0000256" key="2">
    <source>
        <dbReference type="ARBA" id="ARBA00022737"/>
    </source>
</evidence>
<dbReference type="SUPFAM" id="SSF54695">
    <property type="entry name" value="POZ domain"/>
    <property type="match status" value="1"/>
</dbReference>
<evidence type="ECO:0000313" key="4">
    <source>
        <dbReference type="Ensembl" id="ENSSPAP00000029917.1"/>
    </source>
</evidence>
<evidence type="ECO:0000256" key="1">
    <source>
        <dbReference type="ARBA" id="ARBA00022441"/>
    </source>
</evidence>
<dbReference type="Pfam" id="PF01344">
    <property type="entry name" value="Kelch_1"/>
    <property type="match status" value="5"/>
</dbReference>
<dbReference type="PIRSF" id="PIRSF037037">
    <property type="entry name" value="Kelch-like_protein_gigaxonin"/>
    <property type="match status" value="1"/>
</dbReference>
<dbReference type="GeneTree" id="ENSGT00940000154664"/>
<dbReference type="InterPro" id="IPR000210">
    <property type="entry name" value="BTB/POZ_dom"/>
</dbReference>